<dbReference type="AlphaFoldDB" id="A0A8T3VNE5"/>
<sequence length="1024" mass="106819">MFIISIASVSATDVSDISDNQDSNILNDVDSGSGISTSDDFVENGTGSVGSSISSSSDSLSSSTGVDVSDYDGNSIDSIGSTGSDSNSCEISSKDEISSTNELCSSTEGNAEANVSSDVLCSSEDGEKDSVSALASSASEKNSSVIESSSTSVARGDYYNVTLRDGNSGNPLAGKTITFTFNGNKYTKTTNSKGVASLLLNSSPGTYVILYSYAGDSNYGNYSNSQSIKIVKTPTALVNSGSSVVNGKAYHITLKDSYGNVLSGKTVSLTFNGKTYKKTTNSNGKVSLTIRGTVAKTYKLTYKYAGDANYSSIAGSASIKIKMPTALSGSGSTIIKGKYYYITLKNGNGKVLSGKSVIFTINGKNYTKVTNSKGVASLKINLKSNRTYALTYKYAGSSYYGSSSKTVSLFVKTPTTFVNSGSSIAKGNTYYITLKDCDGNVLAGKTVKITYRGKTYTKTTNSKGKVGLKISSAIGYAYNLSYKYAGNSNYGAISGSVNLKVKKGTSLAGSSSTTIIKGNKYSVTLKDSSGNVLSSKKVTFTFNGKNYTKTTNSKGVASLTINAAAGKTYSFSYSYAGSSYYAASSSGTIKLAVKLKSVISNSGSSIMNGSNYKITLKDSSGNLLVGKNITFTFNGKTYSKTTGATGVASLSIDVSTPKTYALTYKFGGDSNYTSSSGSVSLNVKSKTAFTVAHIVSASSSLKSYVEKYGKVPSTVSVNGISLNLSSFTYLMGKAVASINSGKTSAVITLVNISSSYSNGGSSSINGNLSKAKYVSLANSLVSYVNSNGKLPNYINTSLGLVSPKLYSFGLSKVLVFYSSNKRLPNTLSLVSSDVDGASSSASSSSTAYSSVTKKGNASQYKTGLNEVANLTAAQLKAYLTSSGNDALNSAIKSLASKLVSGKTTTWAKAVAIYNYVRDNISYSFYSNSKKAASGTLSSKSANCCDQANLVVALCRAANIPARFSHAKGCTFSSGLVTGHVWAQIYVDGVWYSADATSSRNSLGNIKNWNVKSFSSLKQYAHLSF</sequence>
<evidence type="ECO:0000259" key="4">
    <source>
        <dbReference type="SMART" id="SM00634"/>
    </source>
</evidence>
<dbReference type="InterPro" id="IPR003344">
    <property type="entry name" value="Big_1_dom"/>
</dbReference>
<comment type="similarity">
    <text evidence="1">Belongs to the intimin/invasin family.</text>
</comment>
<gene>
    <name evidence="5" type="ORF">E7Z75_03405</name>
</gene>
<feature type="compositionally biased region" description="Polar residues" evidence="2">
    <location>
        <begin position="17"/>
        <end position="26"/>
    </location>
</feature>
<feature type="compositionally biased region" description="Low complexity" evidence="2">
    <location>
        <begin position="49"/>
        <end position="88"/>
    </location>
</feature>
<feature type="domain" description="Big-1" evidence="4">
    <location>
        <begin position="141"/>
        <end position="223"/>
    </location>
</feature>
<dbReference type="PANTHER" id="PTHR33490:SF3">
    <property type="entry name" value="CONSERVED INTEGRAL MEMBRANE PROTEIN"/>
    <property type="match status" value="1"/>
</dbReference>
<evidence type="ECO:0000256" key="2">
    <source>
        <dbReference type="SAM" id="MobiDB-lite"/>
    </source>
</evidence>
<feature type="domain" description="Big-1" evidence="4">
    <location>
        <begin position="587"/>
        <end position="676"/>
    </location>
</feature>
<feature type="domain" description="Transglutaminase-like" evidence="3">
    <location>
        <begin position="935"/>
        <end position="997"/>
    </location>
</feature>
<dbReference type="SUPFAM" id="SSF49373">
    <property type="entry name" value="Invasin/intimin cell-adhesion fragments"/>
    <property type="match status" value="2"/>
</dbReference>
<dbReference type="Proteomes" id="UP000732619">
    <property type="component" value="Unassembled WGS sequence"/>
</dbReference>
<dbReference type="InterPro" id="IPR002931">
    <property type="entry name" value="Transglutaminase-like"/>
</dbReference>
<comment type="caution">
    <text evidence="5">The sequence shown here is derived from an EMBL/GenBank/DDBJ whole genome shotgun (WGS) entry which is preliminary data.</text>
</comment>
<organism evidence="5 6">
    <name type="scientific">Methanobrevibacter olleyae</name>
    <dbReference type="NCBI Taxonomy" id="294671"/>
    <lineage>
        <taxon>Archaea</taxon>
        <taxon>Methanobacteriati</taxon>
        <taxon>Methanobacteriota</taxon>
        <taxon>Methanomada group</taxon>
        <taxon>Methanobacteria</taxon>
        <taxon>Methanobacteriales</taxon>
        <taxon>Methanobacteriaceae</taxon>
        <taxon>Methanobrevibacter</taxon>
    </lineage>
</organism>
<dbReference type="PANTHER" id="PTHR33490">
    <property type="entry name" value="BLR5614 PROTEIN-RELATED"/>
    <property type="match status" value="1"/>
</dbReference>
<dbReference type="EMBL" id="SUTG01000010">
    <property type="protein sequence ID" value="MBE6512187.1"/>
    <property type="molecule type" value="Genomic_DNA"/>
</dbReference>
<dbReference type="Gene3D" id="2.60.40.10">
    <property type="entry name" value="Immunoglobulins"/>
    <property type="match status" value="4"/>
</dbReference>
<accession>A0A8T3VNE5</accession>
<dbReference type="InterPro" id="IPR013783">
    <property type="entry name" value="Ig-like_fold"/>
</dbReference>
<proteinExistence type="inferred from homology"/>
<dbReference type="SMART" id="SM00634">
    <property type="entry name" value="BID_1"/>
    <property type="match status" value="3"/>
</dbReference>
<evidence type="ECO:0000313" key="5">
    <source>
        <dbReference type="EMBL" id="MBE6512187.1"/>
    </source>
</evidence>
<reference evidence="5" key="1">
    <citation type="submission" date="2019-04" db="EMBL/GenBank/DDBJ databases">
        <title>Evolution of Biomass-Degrading Anaerobic Consortia Revealed by Metagenomics.</title>
        <authorList>
            <person name="Peng X."/>
        </authorList>
    </citation>
    <scope>NUCLEOTIDE SEQUENCE</scope>
    <source>
        <strain evidence="5">SIG14</strain>
    </source>
</reference>
<evidence type="ECO:0000256" key="1">
    <source>
        <dbReference type="ARBA" id="ARBA00010116"/>
    </source>
</evidence>
<dbReference type="Gene3D" id="3.10.620.30">
    <property type="match status" value="1"/>
</dbReference>
<dbReference type="SMART" id="SM00460">
    <property type="entry name" value="TGc"/>
    <property type="match status" value="1"/>
</dbReference>
<evidence type="ECO:0000259" key="3">
    <source>
        <dbReference type="SMART" id="SM00460"/>
    </source>
</evidence>
<feature type="domain" description="Big-1" evidence="4">
    <location>
        <begin position="232"/>
        <end position="314"/>
    </location>
</feature>
<evidence type="ECO:0000313" key="6">
    <source>
        <dbReference type="Proteomes" id="UP000732619"/>
    </source>
</evidence>
<name>A0A8T3VNE5_METOL</name>
<protein>
    <recommendedName>
        <fullName evidence="7">Adhesin-like protein with transglutaminase and PMBR domains</fullName>
    </recommendedName>
</protein>
<dbReference type="SUPFAM" id="SSF54001">
    <property type="entry name" value="Cysteine proteinases"/>
    <property type="match status" value="1"/>
</dbReference>
<dbReference type="Pfam" id="PF01841">
    <property type="entry name" value="Transglut_core"/>
    <property type="match status" value="1"/>
</dbReference>
<dbReference type="InterPro" id="IPR008964">
    <property type="entry name" value="Invasin/intimin_cell_adhesion"/>
</dbReference>
<feature type="region of interest" description="Disordered" evidence="2">
    <location>
        <begin position="17"/>
        <end position="92"/>
    </location>
</feature>
<evidence type="ECO:0008006" key="7">
    <source>
        <dbReference type="Google" id="ProtNLM"/>
    </source>
</evidence>
<dbReference type="InterPro" id="IPR038765">
    <property type="entry name" value="Papain-like_cys_pep_sf"/>
</dbReference>